<accession>W0HYS1</accession>
<dbReference type="GO" id="GO:0005829">
    <property type="term" value="C:cytosol"/>
    <property type="evidence" value="ECO:0007669"/>
    <property type="project" value="TreeGrafter"/>
</dbReference>
<feature type="domain" description="Hydantoinase/oxoprolinase N-terminal" evidence="2">
    <location>
        <begin position="7"/>
        <end position="184"/>
    </location>
</feature>
<organism evidence="4 5">
    <name type="scientific">Sodalis praecaptivus</name>
    <dbReference type="NCBI Taxonomy" id="1239307"/>
    <lineage>
        <taxon>Bacteria</taxon>
        <taxon>Pseudomonadati</taxon>
        <taxon>Pseudomonadota</taxon>
        <taxon>Gammaproteobacteria</taxon>
        <taxon>Enterobacterales</taxon>
        <taxon>Bruguierivoracaceae</taxon>
        <taxon>Sodalis</taxon>
    </lineage>
</organism>
<dbReference type="Pfam" id="PF19278">
    <property type="entry name" value="Hydant_A_C"/>
    <property type="match status" value="1"/>
</dbReference>
<protein>
    <submittedName>
        <fullName evidence="4">N-methylhydantoinase A</fullName>
    </submittedName>
</protein>
<sequence length="684" mass="73264">MEHLLSVAVDTGGTFTDITLVDRRTGKLFKAKTPSTPEDPSLGFVTGMRRILAETGMRAQDISHVFHGTTVATNTILEMDGAECALLTTTGFRHVLEIGRHDIPRNENIYSWVKPTRPVPAERIYEVDGRMDFAGHELAPLCEEQVRAAIARIRQRNIKAIAVCYLHSYANARHEQRTRDIIAQAYPQALVSLSSEVLPTFREFERSMATLLNCYVMPKVSRYVTRLEQRIVDEGVNGRLLLMKSSGGVTGVDTIRRQPVQTALSGPAAGVVGAGLVGRLAGENKLISFDVGGTSADICLINGGDANVTTEGHVGDWPLSLPMIDIHTIGAGGGSIARFVNGALMVGPMSAGAMPGPVCYGRGGTEPTVTDAHLVLGHLTPRLLNGEMTLDVAAAAKAIEDCIAKPLGLTVEDAASGIIDIANNNMMGAIREVSVVRGYDPADFALVPFGGAGPLHSGFLTRLLGMKAAIIAPEAGVLSSLGLLSSDLKNDFSVTCILRAPDYDLDRLARAFSELNAGAVAWLDAEQVPAEGRTIEWYVGMRYIHQGFELTIPWQGNDVTPAELQRAIDGFHAAHHQLYTFSQPEMPVEVVLARVKATGRLAKPQLPTLAAAGAPAAASERGSQRVYAGGEWQDCPIYERVRLGAEALIAGPAIIEQLDATTYLLPGQIARVDAYGNLIVREDG</sequence>
<dbReference type="Pfam" id="PF05378">
    <property type="entry name" value="Hydant_A_N"/>
    <property type="match status" value="1"/>
</dbReference>
<feature type="domain" description="Hydantoinase A/oxoprolinase" evidence="1">
    <location>
        <begin position="207"/>
        <end position="490"/>
    </location>
</feature>
<dbReference type="HOGENOM" id="CLU_002157_1_2_6"/>
<dbReference type="GO" id="GO:0017168">
    <property type="term" value="F:5-oxoprolinase (ATP-hydrolyzing) activity"/>
    <property type="evidence" value="ECO:0007669"/>
    <property type="project" value="TreeGrafter"/>
</dbReference>
<evidence type="ECO:0000259" key="2">
    <source>
        <dbReference type="Pfam" id="PF05378"/>
    </source>
</evidence>
<evidence type="ECO:0000259" key="3">
    <source>
        <dbReference type="Pfam" id="PF19278"/>
    </source>
</evidence>
<name>W0HYS1_9GAMM</name>
<feature type="domain" description="Acetophenone carboxylase-like C-terminal" evidence="3">
    <location>
        <begin position="507"/>
        <end position="675"/>
    </location>
</feature>
<dbReference type="InterPro" id="IPR045079">
    <property type="entry name" value="Oxoprolinase-like"/>
</dbReference>
<dbReference type="Proteomes" id="UP000019028">
    <property type="component" value="Chromosome"/>
</dbReference>
<dbReference type="PANTHER" id="PTHR11365">
    <property type="entry name" value="5-OXOPROLINASE RELATED"/>
    <property type="match status" value="1"/>
</dbReference>
<dbReference type="Pfam" id="PF01968">
    <property type="entry name" value="Hydantoinase_A"/>
    <property type="match status" value="1"/>
</dbReference>
<dbReference type="InterPro" id="IPR008040">
    <property type="entry name" value="Hydant_A_N"/>
</dbReference>
<dbReference type="InterPro" id="IPR043129">
    <property type="entry name" value="ATPase_NBD"/>
</dbReference>
<dbReference type="GO" id="GO:0006749">
    <property type="term" value="P:glutathione metabolic process"/>
    <property type="evidence" value="ECO:0007669"/>
    <property type="project" value="TreeGrafter"/>
</dbReference>
<dbReference type="OrthoDB" id="9768323at2"/>
<dbReference type="SUPFAM" id="SSF53067">
    <property type="entry name" value="Actin-like ATPase domain"/>
    <property type="match status" value="1"/>
</dbReference>
<dbReference type="PATRIC" id="fig|1239307.3.peg.4447"/>
<evidence type="ECO:0000259" key="1">
    <source>
        <dbReference type="Pfam" id="PF01968"/>
    </source>
</evidence>
<reference evidence="4 5" key="1">
    <citation type="journal article" date="2014" name="Genome Biol. Evol.">
        <title>Genome degeneration and adaptation in a nascent stage of symbiosis.</title>
        <authorList>
            <person name="Oakeson K.F."/>
            <person name="Gil R."/>
            <person name="Clayton A.L."/>
            <person name="Dunn D.M."/>
            <person name="von Niederhausern A.C."/>
            <person name="Hamil C."/>
            <person name="Aoyagi A."/>
            <person name="Duval B."/>
            <person name="Baca A."/>
            <person name="Silva F.J."/>
            <person name="Vallier A."/>
            <person name="Jackson D.G."/>
            <person name="Latorre A."/>
            <person name="Weiss R.B."/>
            <person name="Heddi A."/>
            <person name="Moya A."/>
            <person name="Dale C."/>
        </authorList>
    </citation>
    <scope>NUCLEOTIDE SEQUENCE [LARGE SCALE GENOMIC DNA]</scope>
    <source>
        <strain evidence="4 5">HS1</strain>
    </source>
</reference>
<dbReference type="PANTHER" id="PTHR11365:SF23">
    <property type="entry name" value="HYPOTHETICAL 5-OXOPROLINASE (EUROFUNG)-RELATED"/>
    <property type="match status" value="1"/>
</dbReference>
<evidence type="ECO:0000313" key="4">
    <source>
        <dbReference type="EMBL" id="AHF78986.1"/>
    </source>
</evidence>
<dbReference type="InterPro" id="IPR002821">
    <property type="entry name" value="Hydantoinase_A"/>
</dbReference>
<dbReference type="RefSeq" id="WP_025424107.1">
    <property type="nucleotide sequence ID" value="NZ_CP006569.1"/>
</dbReference>
<dbReference type="EMBL" id="CP006569">
    <property type="protein sequence ID" value="AHF78986.1"/>
    <property type="molecule type" value="Genomic_DNA"/>
</dbReference>
<evidence type="ECO:0000313" key="5">
    <source>
        <dbReference type="Proteomes" id="UP000019028"/>
    </source>
</evidence>
<dbReference type="KEGG" id="sod:Sant_4030"/>
<keyword evidence="5" id="KW-1185">Reference proteome</keyword>
<gene>
    <name evidence="4" type="ORF">Sant_4030</name>
</gene>
<proteinExistence type="predicted"/>
<dbReference type="AlphaFoldDB" id="W0HYS1"/>
<dbReference type="InterPro" id="IPR049517">
    <property type="entry name" value="ACX-like_C"/>
</dbReference>